<dbReference type="InterPro" id="IPR050789">
    <property type="entry name" value="Diverse_Enzym_Activities"/>
</dbReference>
<dbReference type="Gene3D" id="3.40.710.10">
    <property type="entry name" value="DD-peptidase/beta-lactamase superfamily"/>
    <property type="match status" value="1"/>
</dbReference>
<evidence type="ECO:0000313" key="3">
    <source>
        <dbReference type="Proteomes" id="UP001148786"/>
    </source>
</evidence>
<comment type="caution">
    <text evidence="2">The sequence shown here is derived from an EMBL/GenBank/DDBJ whole genome shotgun (WGS) entry which is preliminary data.</text>
</comment>
<dbReference type="PANTHER" id="PTHR43283:SF3">
    <property type="entry name" value="BETA-LACTAMASE FAMILY PROTEIN (AFU_ORTHOLOGUE AFUA_5G07500)"/>
    <property type="match status" value="1"/>
</dbReference>
<feature type="domain" description="Beta-lactamase-related" evidence="1">
    <location>
        <begin position="12"/>
        <end position="314"/>
    </location>
</feature>
<reference evidence="2" key="1">
    <citation type="submission" date="2022-07" db="EMBL/GenBank/DDBJ databases">
        <title>Genome Sequence of Agrocybe chaxingu.</title>
        <authorList>
            <person name="Buettner E."/>
        </authorList>
    </citation>
    <scope>NUCLEOTIDE SEQUENCE</scope>
    <source>
        <strain evidence="2">MP-N11</strain>
    </source>
</reference>
<dbReference type="InterPro" id="IPR012338">
    <property type="entry name" value="Beta-lactam/transpept-like"/>
</dbReference>
<keyword evidence="3" id="KW-1185">Reference proteome</keyword>
<name>A0A9W8MZC3_9AGAR</name>
<dbReference type="Pfam" id="PF00144">
    <property type="entry name" value="Beta-lactamase"/>
    <property type="match status" value="1"/>
</dbReference>
<gene>
    <name evidence="2" type="ORF">NLJ89_g1810</name>
</gene>
<dbReference type="EMBL" id="JANKHO010000100">
    <property type="protein sequence ID" value="KAJ3515361.1"/>
    <property type="molecule type" value="Genomic_DNA"/>
</dbReference>
<dbReference type="Proteomes" id="UP001148786">
    <property type="component" value="Unassembled WGS sequence"/>
</dbReference>
<sequence>MVQLSPSGKEALDAFIAKITQEQKFPSFIFGVTTIDDEIYLKTGGNKVVNDPNSGTIDEDAVWWICSQTKMIVHLAALQLIERGLLDPSTPVSTFFPALANPIILDDIAAKESTYHPAKEGIKVAHLLNFSSGLYYPDMKNIGAILPEAYTTTYGKEGGHDKFFEILKGSYPAVPLKFEPGTDFVYGFSSDVLGFVVEKVSGKTLDAYCKENIFVPLGMAASFYLTPELKERLVPLAYSDRQTGKFAPWADQLRLIERDPSKGIIPHVLIEAQGQQLTNFEPATCHMGGVGLYASLRDYLKFLRHLLQIHAGKAEEPILSRETIHQLFVPTLPVLGAQHINELFAMIQPPITGVQWGTASGICTKDWPNKRRAGSAFCAFFF</sequence>
<dbReference type="PANTHER" id="PTHR43283">
    <property type="entry name" value="BETA-LACTAMASE-RELATED"/>
    <property type="match status" value="1"/>
</dbReference>
<proteinExistence type="predicted"/>
<dbReference type="InterPro" id="IPR001466">
    <property type="entry name" value="Beta-lactam-related"/>
</dbReference>
<dbReference type="AlphaFoldDB" id="A0A9W8MZC3"/>
<dbReference type="OrthoDB" id="428260at2759"/>
<dbReference type="SUPFAM" id="SSF56601">
    <property type="entry name" value="beta-lactamase/transpeptidase-like"/>
    <property type="match status" value="1"/>
</dbReference>
<evidence type="ECO:0000259" key="1">
    <source>
        <dbReference type="Pfam" id="PF00144"/>
    </source>
</evidence>
<organism evidence="2 3">
    <name type="scientific">Agrocybe chaxingu</name>
    <dbReference type="NCBI Taxonomy" id="84603"/>
    <lineage>
        <taxon>Eukaryota</taxon>
        <taxon>Fungi</taxon>
        <taxon>Dikarya</taxon>
        <taxon>Basidiomycota</taxon>
        <taxon>Agaricomycotina</taxon>
        <taxon>Agaricomycetes</taxon>
        <taxon>Agaricomycetidae</taxon>
        <taxon>Agaricales</taxon>
        <taxon>Agaricineae</taxon>
        <taxon>Strophariaceae</taxon>
        <taxon>Agrocybe</taxon>
    </lineage>
</organism>
<protein>
    <recommendedName>
        <fullName evidence="1">Beta-lactamase-related domain-containing protein</fullName>
    </recommendedName>
</protein>
<evidence type="ECO:0000313" key="2">
    <source>
        <dbReference type="EMBL" id="KAJ3515361.1"/>
    </source>
</evidence>
<accession>A0A9W8MZC3</accession>